<evidence type="ECO:0000313" key="4">
    <source>
        <dbReference type="Proteomes" id="UP000546200"/>
    </source>
</evidence>
<feature type="transmembrane region" description="Helical" evidence="2">
    <location>
        <begin position="136"/>
        <end position="157"/>
    </location>
</feature>
<feature type="transmembrane region" description="Helical" evidence="2">
    <location>
        <begin position="256"/>
        <end position="274"/>
    </location>
</feature>
<dbReference type="AlphaFoldDB" id="A0A7W9BDJ0"/>
<proteinExistence type="predicted"/>
<keyword evidence="2" id="KW-0472">Membrane</keyword>
<evidence type="ECO:0008006" key="5">
    <source>
        <dbReference type="Google" id="ProtNLM"/>
    </source>
</evidence>
<evidence type="ECO:0000256" key="2">
    <source>
        <dbReference type="SAM" id="Phobius"/>
    </source>
</evidence>
<feature type="transmembrane region" description="Helical" evidence="2">
    <location>
        <begin position="286"/>
        <end position="305"/>
    </location>
</feature>
<feature type="transmembrane region" description="Helical" evidence="2">
    <location>
        <begin position="423"/>
        <end position="443"/>
    </location>
</feature>
<sequence>MREASSVDNEMVGGDGQGNKAPDGGRAAGEPGRLQIELDRQWIRFVLVAWAAVAAWYVWQRWGAIRWLALGDTDDNMRLMQVRAWLNGQGWYDLRQYRLNPPQGFDIHWSRIVDLPIAGLILFFRLFTSNAWAERLACGIAPLLPLAVAMLGIAATARRLIAALAWPVALAFILIAPTTMLMFMPERIDHHGWQLAMLSLTVAGLCDTRGPRGGALVGIASAISLGIGLEMLPYCLMAGAIIALRWVWDRAEAARLQVYGLMLAGANAAGFAAFASNANQLPRCDALTPVWLSVVVVAGALLFAAARANPQSRAARLGLAVAAGAIVAAGFALFFPQCLGRPEQVSPELARTWLDNVKEAKPIYKHPFRVGFPIAVLPAIGLLGAILATWRARRTPALVGWAAVALFTAFACAMLLWQVRAGPAAQLLAVPGAVALTWVLVAFTLGHHSVFVRVFGTVGAVLIATGSFVGLVMKPLSINLFGHQLVNYLPPDRPSAYTRRVNRATGRCMTQPALRPLNHYPAQTVFTFTDLGPRLIVLTHHSAIAGPYHRNGDAILDVQHAFSRSSENAHAIMRRHGATMLMVCPDMAESTIYRARNPGGFYDQLAHGKKFSWLTPLPLPAGSPLRLFRID</sequence>
<evidence type="ECO:0000313" key="3">
    <source>
        <dbReference type="EMBL" id="MBB5715156.1"/>
    </source>
</evidence>
<feature type="transmembrane region" description="Helical" evidence="2">
    <location>
        <begin position="370"/>
        <end position="390"/>
    </location>
</feature>
<feature type="region of interest" description="Disordered" evidence="1">
    <location>
        <begin position="1"/>
        <end position="28"/>
    </location>
</feature>
<dbReference type="EMBL" id="JACIJK010000005">
    <property type="protein sequence ID" value="MBB5715156.1"/>
    <property type="molecule type" value="Genomic_DNA"/>
</dbReference>
<reference evidence="3 4" key="1">
    <citation type="submission" date="2020-08" db="EMBL/GenBank/DDBJ databases">
        <title>Genomic Encyclopedia of Type Strains, Phase IV (KMG-IV): sequencing the most valuable type-strain genomes for metagenomic binning, comparative biology and taxonomic classification.</title>
        <authorList>
            <person name="Goeker M."/>
        </authorList>
    </citation>
    <scope>NUCLEOTIDE SEQUENCE [LARGE SCALE GENOMIC DNA]</scope>
    <source>
        <strain evidence="3 4">DSM 100044</strain>
    </source>
</reference>
<keyword evidence="2" id="KW-0812">Transmembrane</keyword>
<feature type="transmembrane region" description="Helical" evidence="2">
    <location>
        <begin position="317"/>
        <end position="335"/>
    </location>
</feature>
<feature type="transmembrane region" description="Helical" evidence="2">
    <location>
        <begin position="397"/>
        <end position="417"/>
    </location>
</feature>
<dbReference type="RefSeq" id="WP_425506175.1">
    <property type="nucleotide sequence ID" value="NZ_JACIJK010000005.1"/>
</dbReference>
<evidence type="ECO:0000256" key="1">
    <source>
        <dbReference type="SAM" id="MobiDB-lite"/>
    </source>
</evidence>
<gene>
    <name evidence="3" type="ORF">FHS94_001997</name>
</gene>
<comment type="caution">
    <text evidence="3">The sequence shown here is derived from an EMBL/GenBank/DDBJ whole genome shotgun (WGS) entry which is preliminary data.</text>
</comment>
<protein>
    <recommendedName>
        <fullName evidence="5">AcrB/AcrD/AcrF family protein</fullName>
    </recommendedName>
</protein>
<keyword evidence="2" id="KW-1133">Transmembrane helix</keyword>
<name>A0A7W9BDJ0_9SPHN</name>
<feature type="transmembrane region" description="Helical" evidence="2">
    <location>
        <begin position="450"/>
        <end position="473"/>
    </location>
</feature>
<accession>A0A7W9BDJ0</accession>
<dbReference type="Proteomes" id="UP000546200">
    <property type="component" value="Unassembled WGS sequence"/>
</dbReference>
<feature type="transmembrane region" description="Helical" evidence="2">
    <location>
        <begin position="163"/>
        <end position="184"/>
    </location>
</feature>
<feature type="transmembrane region" description="Helical" evidence="2">
    <location>
        <begin position="42"/>
        <end position="59"/>
    </location>
</feature>
<keyword evidence="4" id="KW-1185">Reference proteome</keyword>
<organism evidence="3 4">
    <name type="scientific">Sphingomonas aerophila</name>
    <dbReference type="NCBI Taxonomy" id="1344948"/>
    <lineage>
        <taxon>Bacteria</taxon>
        <taxon>Pseudomonadati</taxon>
        <taxon>Pseudomonadota</taxon>
        <taxon>Alphaproteobacteria</taxon>
        <taxon>Sphingomonadales</taxon>
        <taxon>Sphingomonadaceae</taxon>
        <taxon>Sphingomonas</taxon>
    </lineage>
</organism>
<feature type="transmembrane region" description="Helical" evidence="2">
    <location>
        <begin position="216"/>
        <end position="244"/>
    </location>
</feature>